<feature type="chain" id="PRO_5043596263" description="Lipoprotein" evidence="1">
    <location>
        <begin position="23"/>
        <end position="38"/>
    </location>
</feature>
<dbReference type="Proteomes" id="UP001054252">
    <property type="component" value="Unassembled WGS sequence"/>
</dbReference>
<feature type="signal peptide" evidence="1">
    <location>
        <begin position="1"/>
        <end position="22"/>
    </location>
</feature>
<evidence type="ECO:0008006" key="4">
    <source>
        <dbReference type="Google" id="ProtNLM"/>
    </source>
</evidence>
<gene>
    <name evidence="2" type="ORF">SLEP1_g31281</name>
</gene>
<dbReference type="AlphaFoldDB" id="A0AAV5KAA4"/>
<keyword evidence="3" id="KW-1185">Reference proteome</keyword>
<accession>A0AAV5KAA4</accession>
<protein>
    <recommendedName>
        <fullName evidence="4">Lipoprotein</fullName>
    </recommendedName>
</protein>
<organism evidence="2 3">
    <name type="scientific">Rubroshorea leprosula</name>
    <dbReference type="NCBI Taxonomy" id="152421"/>
    <lineage>
        <taxon>Eukaryota</taxon>
        <taxon>Viridiplantae</taxon>
        <taxon>Streptophyta</taxon>
        <taxon>Embryophyta</taxon>
        <taxon>Tracheophyta</taxon>
        <taxon>Spermatophyta</taxon>
        <taxon>Magnoliopsida</taxon>
        <taxon>eudicotyledons</taxon>
        <taxon>Gunneridae</taxon>
        <taxon>Pentapetalae</taxon>
        <taxon>rosids</taxon>
        <taxon>malvids</taxon>
        <taxon>Malvales</taxon>
        <taxon>Dipterocarpaceae</taxon>
        <taxon>Rubroshorea</taxon>
    </lineage>
</organism>
<sequence length="38" mass="3805">MFQSPLVGVTLALLIPASGCVALSIPASGCNASTFDPR</sequence>
<evidence type="ECO:0000256" key="1">
    <source>
        <dbReference type="SAM" id="SignalP"/>
    </source>
</evidence>
<evidence type="ECO:0000313" key="2">
    <source>
        <dbReference type="EMBL" id="GKV21288.1"/>
    </source>
</evidence>
<comment type="caution">
    <text evidence="2">The sequence shown here is derived from an EMBL/GenBank/DDBJ whole genome shotgun (WGS) entry which is preliminary data.</text>
</comment>
<keyword evidence="1" id="KW-0732">Signal</keyword>
<proteinExistence type="predicted"/>
<dbReference type="EMBL" id="BPVZ01000057">
    <property type="protein sequence ID" value="GKV21288.1"/>
    <property type="molecule type" value="Genomic_DNA"/>
</dbReference>
<name>A0AAV5KAA4_9ROSI</name>
<evidence type="ECO:0000313" key="3">
    <source>
        <dbReference type="Proteomes" id="UP001054252"/>
    </source>
</evidence>
<reference evidence="2 3" key="1">
    <citation type="journal article" date="2021" name="Commun. Biol.">
        <title>The genome of Shorea leprosula (Dipterocarpaceae) highlights the ecological relevance of drought in aseasonal tropical rainforests.</title>
        <authorList>
            <person name="Ng K.K.S."/>
            <person name="Kobayashi M.J."/>
            <person name="Fawcett J.A."/>
            <person name="Hatakeyama M."/>
            <person name="Paape T."/>
            <person name="Ng C.H."/>
            <person name="Ang C.C."/>
            <person name="Tnah L.H."/>
            <person name="Lee C.T."/>
            <person name="Nishiyama T."/>
            <person name="Sese J."/>
            <person name="O'Brien M.J."/>
            <person name="Copetti D."/>
            <person name="Mohd Noor M.I."/>
            <person name="Ong R.C."/>
            <person name="Putra M."/>
            <person name="Sireger I.Z."/>
            <person name="Indrioko S."/>
            <person name="Kosugi Y."/>
            <person name="Izuno A."/>
            <person name="Isagi Y."/>
            <person name="Lee S.L."/>
            <person name="Shimizu K.K."/>
        </authorList>
    </citation>
    <scope>NUCLEOTIDE SEQUENCE [LARGE SCALE GENOMIC DNA]</scope>
    <source>
        <strain evidence="2">214</strain>
    </source>
</reference>